<dbReference type="CDD" id="cd18809">
    <property type="entry name" value="SF1_C_RecD"/>
    <property type="match status" value="1"/>
</dbReference>
<accession>A0A6N3EDR4</accession>
<keyword evidence="4" id="KW-0269">Exonuclease</keyword>
<evidence type="ECO:0000259" key="3">
    <source>
        <dbReference type="SMART" id="SM00382"/>
    </source>
</evidence>
<evidence type="ECO:0000256" key="2">
    <source>
        <dbReference type="ARBA" id="ARBA00022840"/>
    </source>
</evidence>
<keyword evidence="4" id="KW-0540">Nuclease</keyword>
<evidence type="ECO:0000256" key="1">
    <source>
        <dbReference type="ARBA" id="ARBA00022741"/>
    </source>
</evidence>
<proteinExistence type="predicted"/>
<dbReference type="InterPro" id="IPR050534">
    <property type="entry name" value="Coronavir_polyprotein_1ab"/>
</dbReference>
<dbReference type="GO" id="GO:0003678">
    <property type="term" value="F:DNA helicase activity"/>
    <property type="evidence" value="ECO:0007669"/>
    <property type="project" value="UniProtKB-ARBA"/>
</dbReference>
<dbReference type="Pfam" id="PF13538">
    <property type="entry name" value="UvrD_C_2"/>
    <property type="match status" value="1"/>
</dbReference>
<sequence length="906" mass="102311">MSRSPITELKSANEAIERHLSSTNPRGEVAQDILAHLRNLIEHLAMAFVHGDTFAGTDYYKAINPAFEKLKKRHDMRFICDLHSLLQKSASHYTLSLDGSQRLLLKYREYLTLLRDTSHNNLGVEILAGLDNIDWDEDPGLAEYYGLILDKVDSFGINISSQITKDRYYVYSRKPVYSRGIVFYEYSLTPAMDFTSKFDHVVAFSHERIPTNYSISASIKRSSIPALGSVLPIMIIDGWRTSIRPCEINKILKILGSKEVINGRLNSYRHLMSILTNTGMSLVDLCMLPSREFAAYVAELKNSGKNSGIPELLEKSRDILHEKKAGTNVLSYLLHRPRNKIIEDQFRPEQNEKLSCLRLSYGCIPFDAQPYCTSLIGHSPSFNDLISCIDASTYEDNLLVRAVKEAEEDTGGIFISESELASFKDLDNLAEKYNRGLYYKHQDRKLIHDMGHCFIKSAEDDLVQIIQKLTKLIDGGVAGYRASTKAKLDSMNPSLDDPRKIQIASEMFDKSDVAVLYGSAGTGKTTLINIVCDILSKSPKIALANTNPAVDNLRRRINGSNCEFMTIAKYLRSSQTRRVDVLIVDECSTVSNKDMRDILDRDGFKLLLLVGDTHQIEAIRLGSWFEVIRSFLDKRCLFELEQPWRTASDDLISLWSSVRLIENDISERLISAGISKGMDKDIFSAVSSDEIILCLNYDGLYGINNINRMLQSSNKNDAIPWGLHIYKVGDPILFNESNRFAPVLYNNLKGKISQLELCEDGSLEVEVDVDTPLSEMDVIGIEGLEFIDSFSDGTTRLKFSISEYDEDSEGDSPKSSIVPFQVAYAVSIHKAQGLEYDSVKIVVTKDVENRITHNIFYTAITRARKHLVIYWSPETQNTVISGFSHDECRKDAQLISNRNNLKLQKR</sequence>
<dbReference type="InterPro" id="IPR027785">
    <property type="entry name" value="UvrD-like_helicase_C"/>
</dbReference>
<dbReference type="Gene3D" id="3.40.50.300">
    <property type="entry name" value="P-loop containing nucleotide triphosphate hydrolases"/>
    <property type="match status" value="2"/>
</dbReference>
<dbReference type="SMART" id="SM00382">
    <property type="entry name" value="AAA"/>
    <property type="match status" value="1"/>
</dbReference>
<dbReference type="AlphaFoldDB" id="A0A6N3EDR4"/>
<dbReference type="GO" id="GO:0004527">
    <property type="term" value="F:exonuclease activity"/>
    <property type="evidence" value="ECO:0007669"/>
    <property type="project" value="UniProtKB-KW"/>
</dbReference>
<reference evidence="4" key="1">
    <citation type="submission" date="2019-11" db="EMBL/GenBank/DDBJ databases">
        <authorList>
            <person name="Feng L."/>
        </authorList>
    </citation>
    <scope>NUCLEOTIDE SEQUENCE</scope>
    <source>
        <strain evidence="4">ElentaLFYP107</strain>
    </source>
</reference>
<dbReference type="SUPFAM" id="SSF52540">
    <property type="entry name" value="P-loop containing nucleoside triphosphate hydrolases"/>
    <property type="match status" value="2"/>
</dbReference>
<dbReference type="EMBL" id="CACRTT010000023">
    <property type="protein sequence ID" value="VYU37898.1"/>
    <property type="molecule type" value="Genomic_DNA"/>
</dbReference>
<dbReference type="InterPro" id="IPR027417">
    <property type="entry name" value="P-loop_NTPase"/>
</dbReference>
<evidence type="ECO:0000313" key="4">
    <source>
        <dbReference type="EMBL" id="VYU37898.1"/>
    </source>
</evidence>
<dbReference type="PANTHER" id="PTHR43788:SF6">
    <property type="entry name" value="DNA HELICASE B"/>
    <property type="match status" value="1"/>
</dbReference>
<gene>
    <name evidence="4" type="ORF">ELLFYP107_00334</name>
</gene>
<keyword evidence="4" id="KW-0378">Hydrolase</keyword>
<protein>
    <submittedName>
        <fullName evidence="4">Exonuclease V subunit alpha</fullName>
    </submittedName>
</protein>
<dbReference type="PANTHER" id="PTHR43788">
    <property type="entry name" value="DNA2/NAM7 HELICASE FAMILY MEMBER"/>
    <property type="match status" value="1"/>
</dbReference>
<keyword evidence="2" id="KW-0067">ATP-binding</keyword>
<name>A0A6N3EDR4_EGGLN</name>
<dbReference type="GO" id="GO:0005524">
    <property type="term" value="F:ATP binding"/>
    <property type="evidence" value="ECO:0007669"/>
    <property type="project" value="UniProtKB-KW"/>
</dbReference>
<dbReference type="InterPro" id="IPR003593">
    <property type="entry name" value="AAA+_ATPase"/>
</dbReference>
<feature type="domain" description="AAA+ ATPase" evidence="3">
    <location>
        <begin position="510"/>
        <end position="635"/>
    </location>
</feature>
<organism evidence="4">
    <name type="scientific">Eggerthella lenta</name>
    <name type="common">Eubacterium lentum</name>
    <dbReference type="NCBI Taxonomy" id="84112"/>
    <lineage>
        <taxon>Bacteria</taxon>
        <taxon>Bacillati</taxon>
        <taxon>Actinomycetota</taxon>
        <taxon>Coriobacteriia</taxon>
        <taxon>Eggerthellales</taxon>
        <taxon>Eggerthellaceae</taxon>
        <taxon>Eggerthella</taxon>
    </lineage>
</organism>
<dbReference type="Pfam" id="PF13604">
    <property type="entry name" value="AAA_30"/>
    <property type="match status" value="1"/>
</dbReference>
<keyword evidence="1" id="KW-0547">Nucleotide-binding</keyword>